<feature type="transmembrane region" description="Helical" evidence="2">
    <location>
        <begin position="245"/>
        <end position="263"/>
    </location>
</feature>
<dbReference type="InterPro" id="IPR013767">
    <property type="entry name" value="PAS_fold"/>
</dbReference>
<dbReference type="OrthoDB" id="149796at2"/>
<keyword evidence="2" id="KW-0472">Membrane</keyword>
<keyword evidence="1" id="KW-0175">Coiled coil</keyword>
<evidence type="ECO:0000259" key="3">
    <source>
        <dbReference type="PROSITE" id="PS50112"/>
    </source>
</evidence>
<proteinExistence type="predicted"/>
<dbReference type="AlphaFoldDB" id="A0A0F3IID9"/>
<comment type="caution">
    <text evidence="4">The sequence shown here is derived from an EMBL/GenBank/DDBJ whole genome shotgun (WGS) entry which is preliminary data.</text>
</comment>
<protein>
    <recommendedName>
        <fullName evidence="3">PAS domain-containing protein</fullName>
    </recommendedName>
</protein>
<dbReference type="CDD" id="cd00130">
    <property type="entry name" value="PAS"/>
    <property type="match status" value="1"/>
</dbReference>
<evidence type="ECO:0000313" key="4">
    <source>
        <dbReference type="EMBL" id="KJV06437.1"/>
    </source>
</evidence>
<evidence type="ECO:0000313" key="5">
    <source>
        <dbReference type="Proteomes" id="UP000033684"/>
    </source>
</evidence>
<dbReference type="SUPFAM" id="SSF55785">
    <property type="entry name" value="PYP-like sensor domain (PAS domain)"/>
    <property type="match status" value="1"/>
</dbReference>
<dbReference type="Pfam" id="PF19443">
    <property type="entry name" value="DAHL"/>
    <property type="match status" value="1"/>
</dbReference>
<dbReference type="GO" id="GO:0006355">
    <property type="term" value="P:regulation of DNA-templated transcription"/>
    <property type="evidence" value="ECO:0007669"/>
    <property type="project" value="InterPro"/>
</dbReference>
<evidence type="ECO:0000256" key="1">
    <source>
        <dbReference type="SAM" id="Coils"/>
    </source>
</evidence>
<keyword evidence="5" id="KW-1185">Reference proteome</keyword>
<dbReference type="PROSITE" id="PS50112">
    <property type="entry name" value="PAS"/>
    <property type="match status" value="1"/>
</dbReference>
<accession>A0A0F3IID9</accession>
<feature type="transmembrane region" description="Helical" evidence="2">
    <location>
        <begin position="6"/>
        <end position="24"/>
    </location>
</feature>
<evidence type="ECO:0000256" key="2">
    <source>
        <dbReference type="SAM" id="Phobius"/>
    </source>
</evidence>
<reference evidence="5" key="1">
    <citation type="submission" date="2015-03" db="EMBL/GenBank/DDBJ databases">
        <title>Draft genome sequence of a novel methanotroph (Sn10-6) isolated from flooded ricefield rhizosphere in India.</title>
        <authorList>
            <person name="Pandit P.S."/>
            <person name="Pore S.D."/>
            <person name="Arora P."/>
            <person name="Kapse N.G."/>
            <person name="Dhakephalkar P.K."/>
            <person name="Rahalkar M.C."/>
        </authorList>
    </citation>
    <scope>NUCLEOTIDE SEQUENCE [LARGE SCALE GENOMIC DNA]</scope>
    <source>
        <strain evidence="5">Sn10-6</strain>
    </source>
</reference>
<dbReference type="SMART" id="SM00091">
    <property type="entry name" value="PAS"/>
    <property type="match status" value="1"/>
</dbReference>
<feature type="domain" description="PAS" evidence="3">
    <location>
        <begin position="296"/>
        <end position="367"/>
    </location>
</feature>
<dbReference type="InterPro" id="IPR045812">
    <property type="entry name" value="DAHL"/>
</dbReference>
<dbReference type="Gene3D" id="3.30.450.20">
    <property type="entry name" value="PAS domain"/>
    <property type="match status" value="1"/>
</dbReference>
<keyword evidence="2" id="KW-0812">Transmembrane</keyword>
<dbReference type="Pfam" id="PF00989">
    <property type="entry name" value="PAS"/>
    <property type="match status" value="1"/>
</dbReference>
<keyword evidence="2" id="KW-1133">Transmembrane helix</keyword>
<reference evidence="4 5" key="2">
    <citation type="journal article" date="2016" name="Microb. Ecol.">
        <title>Genome Characteristics of a Novel Type I Methanotroph (Sn10-6) Isolated from a Flooded Indian Rice Field.</title>
        <authorList>
            <person name="Rahalkar M.C."/>
            <person name="Pandit P.S."/>
            <person name="Dhakephalkar P.K."/>
            <person name="Pore S."/>
            <person name="Arora P."/>
            <person name="Kapse N."/>
        </authorList>
    </citation>
    <scope>NUCLEOTIDE SEQUENCE [LARGE SCALE GENOMIC DNA]</scope>
    <source>
        <strain evidence="4 5">Sn10-6</strain>
    </source>
</reference>
<sequence>MRLPAYRPLFIVAGLLTALTYLWHESTSPDLERRHHLQEILRIIELHDAELMRDILLARAGLLPNYDALSKTGHALETISQDLLSASQSSAEMADTPLAQSAQQLSQTLQAKLTEVEYFKSDNALLRNSMTYFTKVGQNLDVKAKLPAKVERLWQLMFSFLETPEADLAQAIQRELASLEQHKSLPPEYTSLIAHGRLIVDLLPRLDVSLRGIIQIPIADKLAALQAELLQYSMSIEKRAQTYRLMLYVVALCLVVYLLYQFVRLRLSNESLRRAHEQLQQESNERLHAEIALRASEERLRSMTDSAHEAIISVDSLAKVVSWNRGAEAMFGYSETTMLGQPLLLLIPEHDAYIHDSILTRKSTNTDAGAVQLQGQRQDGKGFPLELSLSSWSRGNDFFHDGNYSRH</sequence>
<feature type="coiled-coil region" evidence="1">
    <location>
        <begin position="262"/>
        <end position="299"/>
    </location>
</feature>
<dbReference type="RefSeq" id="WP_045779300.1">
    <property type="nucleotide sequence ID" value="NZ_LAJX01000111.1"/>
</dbReference>
<dbReference type="Proteomes" id="UP000033684">
    <property type="component" value="Unassembled WGS sequence"/>
</dbReference>
<dbReference type="InterPro" id="IPR000014">
    <property type="entry name" value="PAS"/>
</dbReference>
<organism evidence="4 5">
    <name type="scientific">Methylocucumis oryzae</name>
    <dbReference type="NCBI Taxonomy" id="1632867"/>
    <lineage>
        <taxon>Bacteria</taxon>
        <taxon>Pseudomonadati</taxon>
        <taxon>Pseudomonadota</taxon>
        <taxon>Gammaproteobacteria</taxon>
        <taxon>Methylococcales</taxon>
        <taxon>Methylococcaceae</taxon>
        <taxon>Methylocucumis</taxon>
    </lineage>
</organism>
<dbReference type="PATRIC" id="fig|1632867.3.peg.374"/>
<name>A0A0F3IID9_9GAMM</name>
<dbReference type="EMBL" id="LAJX01000111">
    <property type="protein sequence ID" value="KJV06437.1"/>
    <property type="molecule type" value="Genomic_DNA"/>
</dbReference>
<dbReference type="NCBIfam" id="TIGR00229">
    <property type="entry name" value="sensory_box"/>
    <property type="match status" value="1"/>
</dbReference>
<gene>
    <name evidence="4" type="ORF">VZ94_11230</name>
</gene>
<dbReference type="InterPro" id="IPR035965">
    <property type="entry name" value="PAS-like_dom_sf"/>
</dbReference>